<dbReference type="GO" id="GO:0043565">
    <property type="term" value="F:sequence-specific DNA binding"/>
    <property type="evidence" value="ECO:0007669"/>
    <property type="project" value="InterPro"/>
</dbReference>
<dbReference type="SUPFAM" id="SSF54909">
    <property type="entry name" value="Dimeric alpha+beta barrel"/>
    <property type="match status" value="1"/>
</dbReference>
<evidence type="ECO:0000313" key="6">
    <source>
        <dbReference type="EMBL" id="GAH94840.1"/>
    </source>
</evidence>
<dbReference type="SMART" id="SM00344">
    <property type="entry name" value="HTH_ASNC"/>
    <property type="match status" value="1"/>
</dbReference>
<dbReference type="InterPro" id="IPR000485">
    <property type="entry name" value="AsnC-type_HTH_dom"/>
</dbReference>
<feature type="domain" description="HTH asnC-type" evidence="5">
    <location>
        <begin position="4"/>
        <end position="43"/>
    </location>
</feature>
<dbReference type="Pfam" id="PF01037">
    <property type="entry name" value="AsnC_trans_reg"/>
    <property type="match status" value="1"/>
</dbReference>
<dbReference type="InterPro" id="IPR011008">
    <property type="entry name" value="Dimeric_a/b-barrel"/>
</dbReference>
<evidence type="ECO:0000256" key="2">
    <source>
        <dbReference type="ARBA" id="ARBA00023125"/>
    </source>
</evidence>
<protein>
    <recommendedName>
        <fullName evidence="7">HTH asnC-type domain-containing protein</fullName>
    </recommendedName>
</protein>
<dbReference type="InterPro" id="IPR036388">
    <property type="entry name" value="WH-like_DNA-bd_sf"/>
</dbReference>
<dbReference type="GO" id="GO:0043200">
    <property type="term" value="P:response to amino acid"/>
    <property type="evidence" value="ECO:0007669"/>
    <property type="project" value="TreeGrafter"/>
</dbReference>
<evidence type="ECO:0000259" key="5">
    <source>
        <dbReference type="Pfam" id="PF13404"/>
    </source>
</evidence>
<dbReference type="Gene3D" id="1.10.10.10">
    <property type="entry name" value="Winged helix-like DNA-binding domain superfamily/Winged helix DNA-binding domain"/>
    <property type="match status" value="1"/>
</dbReference>
<dbReference type="PANTHER" id="PTHR30154:SF34">
    <property type="entry name" value="TRANSCRIPTIONAL REGULATOR AZLB"/>
    <property type="match status" value="1"/>
</dbReference>
<keyword evidence="2" id="KW-0238">DNA-binding</keyword>
<dbReference type="GO" id="GO:0005829">
    <property type="term" value="C:cytosol"/>
    <property type="evidence" value="ECO:0007669"/>
    <property type="project" value="TreeGrafter"/>
</dbReference>
<dbReference type="EMBL" id="BARV01001328">
    <property type="protein sequence ID" value="GAH94840.1"/>
    <property type="molecule type" value="Genomic_DNA"/>
</dbReference>
<name>X1KMK8_9ZZZZ</name>
<evidence type="ECO:0008006" key="7">
    <source>
        <dbReference type="Google" id="ProtNLM"/>
    </source>
</evidence>
<dbReference type="Gene3D" id="3.30.70.920">
    <property type="match status" value="1"/>
</dbReference>
<dbReference type="InterPro" id="IPR019887">
    <property type="entry name" value="Tscrpt_reg_AsnC/Lrp_C"/>
</dbReference>
<keyword evidence="3" id="KW-0804">Transcription</keyword>
<dbReference type="PANTHER" id="PTHR30154">
    <property type="entry name" value="LEUCINE-RESPONSIVE REGULATORY PROTEIN"/>
    <property type="match status" value="1"/>
</dbReference>
<comment type="caution">
    <text evidence="6">The sequence shown here is derived from an EMBL/GenBank/DDBJ whole genome shotgun (WGS) entry which is preliminary data.</text>
</comment>
<proteinExistence type="predicted"/>
<accession>X1KMK8</accession>
<dbReference type="Pfam" id="PF13404">
    <property type="entry name" value="HTH_AsnC-type"/>
    <property type="match status" value="1"/>
</dbReference>
<evidence type="ECO:0000259" key="4">
    <source>
        <dbReference type="Pfam" id="PF01037"/>
    </source>
</evidence>
<dbReference type="SUPFAM" id="SSF46785">
    <property type="entry name" value="Winged helix' DNA-binding domain"/>
    <property type="match status" value="1"/>
</dbReference>
<evidence type="ECO:0000256" key="3">
    <source>
        <dbReference type="ARBA" id="ARBA00023163"/>
    </source>
</evidence>
<sequence length="144" mass="16261">MQPDPLDWKIINILSQKYMPNSTVAKKLGVTEGTIRQRLKRLQNGRVLKIRALRDPSILENQQLAIVAATLVEAKYLDKKAQEISELENVLSVSIVSGRYDFLIEVLVESNKGLVSFLTEKLSTIGGISKTETFVILKSYEKWV</sequence>
<feature type="domain" description="Transcription regulator AsnC/Lrp ligand binding" evidence="4">
    <location>
        <begin position="74"/>
        <end position="138"/>
    </location>
</feature>
<reference evidence="6" key="1">
    <citation type="journal article" date="2014" name="Front. Microbiol.">
        <title>High frequency of phylogenetically diverse reductive dehalogenase-homologous genes in deep subseafloor sedimentary metagenomes.</title>
        <authorList>
            <person name="Kawai M."/>
            <person name="Futagami T."/>
            <person name="Toyoda A."/>
            <person name="Takaki Y."/>
            <person name="Nishi S."/>
            <person name="Hori S."/>
            <person name="Arai W."/>
            <person name="Tsubouchi T."/>
            <person name="Morono Y."/>
            <person name="Uchiyama I."/>
            <person name="Ito T."/>
            <person name="Fujiyama A."/>
            <person name="Inagaki F."/>
            <person name="Takami H."/>
        </authorList>
    </citation>
    <scope>NUCLEOTIDE SEQUENCE</scope>
    <source>
        <strain evidence="6">Expedition CK06-06</strain>
    </source>
</reference>
<organism evidence="6">
    <name type="scientific">marine sediment metagenome</name>
    <dbReference type="NCBI Taxonomy" id="412755"/>
    <lineage>
        <taxon>unclassified sequences</taxon>
        <taxon>metagenomes</taxon>
        <taxon>ecological metagenomes</taxon>
    </lineage>
</organism>
<evidence type="ECO:0000256" key="1">
    <source>
        <dbReference type="ARBA" id="ARBA00023015"/>
    </source>
</evidence>
<gene>
    <name evidence="6" type="ORF">S06H3_03920</name>
</gene>
<keyword evidence="1" id="KW-0805">Transcription regulation</keyword>
<dbReference type="AlphaFoldDB" id="X1KMK8"/>
<dbReference type="InterPro" id="IPR036390">
    <property type="entry name" value="WH_DNA-bd_sf"/>
</dbReference>
<dbReference type="InterPro" id="IPR019888">
    <property type="entry name" value="Tscrpt_reg_AsnC-like"/>
</dbReference>